<accession>A0A485PBE2</accession>
<dbReference type="InterPro" id="IPR016689">
    <property type="entry name" value="ESCRT-2_cplx_Snf8"/>
</dbReference>
<name>A0A485PBE2_LYNPA</name>
<dbReference type="PANTHER" id="PTHR12806:SF0">
    <property type="entry name" value="VACUOLAR-SORTING PROTEIN SNF8"/>
    <property type="match status" value="1"/>
</dbReference>
<dbReference type="GO" id="GO:0000814">
    <property type="term" value="C:ESCRT II complex"/>
    <property type="evidence" value="ECO:0007669"/>
    <property type="project" value="InterPro"/>
</dbReference>
<dbReference type="GO" id="GO:0043328">
    <property type="term" value="P:protein transport to vacuole involved in ubiquitin-dependent protein catabolic process via the multivesicular body sorting pathway"/>
    <property type="evidence" value="ECO:0007669"/>
    <property type="project" value="TreeGrafter"/>
</dbReference>
<organism evidence="4 5">
    <name type="scientific">Lynx pardinus</name>
    <name type="common">Iberian lynx</name>
    <name type="synonym">Felis pardina</name>
    <dbReference type="NCBI Taxonomy" id="191816"/>
    <lineage>
        <taxon>Eukaryota</taxon>
        <taxon>Metazoa</taxon>
        <taxon>Chordata</taxon>
        <taxon>Craniata</taxon>
        <taxon>Vertebrata</taxon>
        <taxon>Euteleostomi</taxon>
        <taxon>Mammalia</taxon>
        <taxon>Eutheria</taxon>
        <taxon>Laurasiatheria</taxon>
        <taxon>Carnivora</taxon>
        <taxon>Feliformia</taxon>
        <taxon>Felidae</taxon>
        <taxon>Felinae</taxon>
        <taxon>Lynx</taxon>
    </lineage>
</organism>
<dbReference type="FunFam" id="1.10.10.10:FF:000085">
    <property type="entry name" value="Vacuolar-sorting protein SNF8"/>
    <property type="match status" value="1"/>
</dbReference>
<keyword evidence="5" id="KW-1185">Reference proteome</keyword>
<protein>
    <recommendedName>
        <fullName evidence="2">Vacuolar-sorting protein SNF8</fullName>
    </recommendedName>
    <alternativeName>
        <fullName evidence="3">ESCRT-II complex subunit VPS22</fullName>
    </alternativeName>
</protein>
<dbReference type="Proteomes" id="UP000386466">
    <property type="component" value="Unassembled WGS sequence"/>
</dbReference>
<dbReference type="SUPFAM" id="SSF46785">
    <property type="entry name" value="Winged helix' DNA-binding domain"/>
    <property type="match status" value="1"/>
</dbReference>
<comment type="similarity">
    <text evidence="1">Belongs to the SNF8 family.</text>
</comment>
<dbReference type="Pfam" id="PF04157">
    <property type="entry name" value="EAP30"/>
    <property type="match status" value="1"/>
</dbReference>
<gene>
    <name evidence="4" type="ORF">LYPA_23C013659</name>
</gene>
<evidence type="ECO:0000256" key="3">
    <source>
        <dbReference type="ARBA" id="ARBA00030097"/>
    </source>
</evidence>
<dbReference type="InterPro" id="IPR036390">
    <property type="entry name" value="WH_DNA-bd_sf"/>
</dbReference>
<evidence type="ECO:0000313" key="5">
    <source>
        <dbReference type="Proteomes" id="UP000386466"/>
    </source>
</evidence>
<evidence type="ECO:0000256" key="2">
    <source>
        <dbReference type="ARBA" id="ARBA00017052"/>
    </source>
</evidence>
<dbReference type="PANTHER" id="PTHR12806">
    <property type="entry name" value="EAP30 SUBUNIT OF ELL COMPLEX"/>
    <property type="match status" value="1"/>
</dbReference>
<dbReference type="InterPro" id="IPR040608">
    <property type="entry name" value="Snf8/Vps36"/>
</dbReference>
<dbReference type="Gene3D" id="6.10.140.180">
    <property type="match status" value="1"/>
</dbReference>
<dbReference type="EMBL" id="CAAGRJ010030734">
    <property type="protein sequence ID" value="VFV41678.1"/>
    <property type="molecule type" value="Genomic_DNA"/>
</dbReference>
<reference evidence="4 5" key="1">
    <citation type="submission" date="2019-01" db="EMBL/GenBank/DDBJ databases">
        <authorList>
            <person name="Alioto T."/>
            <person name="Alioto T."/>
        </authorList>
    </citation>
    <scope>NUCLEOTIDE SEQUENCE [LARGE SCALE GENOMIC DNA]</scope>
</reference>
<evidence type="ECO:0000313" key="4">
    <source>
        <dbReference type="EMBL" id="VFV41678.1"/>
    </source>
</evidence>
<dbReference type="AlphaFoldDB" id="A0A485PBE2"/>
<proteinExistence type="inferred from homology"/>
<dbReference type="Gene3D" id="1.10.10.10">
    <property type="entry name" value="Winged helix-like DNA-binding domain superfamily/Winged helix DNA-binding domain"/>
    <property type="match status" value="2"/>
</dbReference>
<evidence type="ECO:0000256" key="1">
    <source>
        <dbReference type="ARBA" id="ARBA00009834"/>
    </source>
</evidence>
<dbReference type="InterPro" id="IPR036388">
    <property type="entry name" value="WH-like_DNA-bd_sf"/>
</dbReference>
<sequence length="194" mass="21820">MHGLWVGAGATAKKELAEVKYKERRTVLAEDHLAQMPKQLDVFKTNQEEFAGKHKQEILEKPEFLAQFQDTVLSEMLGGGDFYYELGVQIIEVCLALKHRNGGLMTLEELHHRVLKGRSKKAQDVSQEDLIRAIKRLKAPVSASSLCAYLFWSVPAEPNTNHTVVLRLAEKNGHVTVSALKASLLWETEQAQQC</sequence>